<name>A0ACC0WKC4_9STRA</name>
<protein>
    <submittedName>
        <fullName evidence="1">Uncharacterized protein</fullName>
    </submittedName>
</protein>
<accession>A0ACC0WKC4</accession>
<keyword evidence="2" id="KW-1185">Reference proteome</keyword>
<sequence>MECTTPQTIAFRHFDHTAYQQEKVRKQRDARARSSSRSRPPRPPTGYSSDSSAGGYHLRAPSEDQKHRLDQRDTGVSLKSTRECRPSNASWGLQS</sequence>
<evidence type="ECO:0000313" key="2">
    <source>
        <dbReference type="Proteomes" id="UP001163321"/>
    </source>
</evidence>
<gene>
    <name evidence="1" type="ORF">PsorP6_012109</name>
</gene>
<evidence type="ECO:0000313" key="1">
    <source>
        <dbReference type="EMBL" id="KAI9919207.1"/>
    </source>
</evidence>
<dbReference type="EMBL" id="CM047591">
    <property type="protein sequence ID" value="KAI9919207.1"/>
    <property type="molecule type" value="Genomic_DNA"/>
</dbReference>
<dbReference type="Proteomes" id="UP001163321">
    <property type="component" value="Chromosome 12"/>
</dbReference>
<proteinExistence type="predicted"/>
<comment type="caution">
    <text evidence="1">The sequence shown here is derived from an EMBL/GenBank/DDBJ whole genome shotgun (WGS) entry which is preliminary data.</text>
</comment>
<reference evidence="1 2" key="1">
    <citation type="journal article" date="2022" name="bioRxiv">
        <title>The genome of the oomycete Peronosclerospora sorghi, a cosmopolitan pathogen of maize and sorghum, is inflated with dispersed pseudogenes.</title>
        <authorList>
            <person name="Fletcher K."/>
            <person name="Martin F."/>
            <person name="Isakeit T."/>
            <person name="Cavanaugh K."/>
            <person name="Magill C."/>
            <person name="Michelmore R."/>
        </authorList>
    </citation>
    <scope>NUCLEOTIDE SEQUENCE [LARGE SCALE GENOMIC DNA]</scope>
    <source>
        <strain evidence="1">P6</strain>
    </source>
</reference>
<organism evidence="1 2">
    <name type="scientific">Peronosclerospora sorghi</name>
    <dbReference type="NCBI Taxonomy" id="230839"/>
    <lineage>
        <taxon>Eukaryota</taxon>
        <taxon>Sar</taxon>
        <taxon>Stramenopiles</taxon>
        <taxon>Oomycota</taxon>
        <taxon>Peronosporomycetes</taxon>
        <taxon>Peronosporales</taxon>
        <taxon>Peronosporaceae</taxon>
        <taxon>Peronosclerospora</taxon>
    </lineage>
</organism>